<organism evidence="1 2">
    <name type="scientific">Solanum commersonii</name>
    <name type="common">Commerson's wild potato</name>
    <name type="synonym">Commerson's nightshade</name>
    <dbReference type="NCBI Taxonomy" id="4109"/>
    <lineage>
        <taxon>Eukaryota</taxon>
        <taxon>Viridiplantae</taxon>
        <taxon>Streptophyta</taxon>
        <taxon>Embryophyta</taxon>
        <taxon>Tracheophyta</taxon>
        <taxon>Spermatophyta</taxon>
        <taxon>Magnoliopsida</taxon>
        <taxon>eudicotyledons</taxon>
        <taxon>Gunneridae</taxon>
        <taxon>Pentapetalae</taxon>
        <taxon>asterids</taxon>
        <taxon>lamiids</taxon>
        <taxon>Solanales</taxon>
        <taxon>Solanaceae</taxon>
        <taxon>Solanoideae</taxon>
        <taxon>Solaneae</taxon>
        <taxon>Solanum</taxon>
    </lineage>
</organism>
<dbReference type="AlphaFoldDB" id="A0A9J5Y409"/>
<accession>A0A9J5Y409</accession>
<keyword evidence="2" id="KW-1185">Reference proteome</keyword>
<gene>
    <name evidence="1" type="ORF">H5410_035946</name>
</gene>
<dbReference type="EMBL" id="JACXVP010000007">
    <property type="protein sequence ID" value="KAG5594714.1"/>
    <property type="molecule type" value="Genomic_DNA"/>
</dbReference>
<proteinExistence type="predicted"/>
<reference evidence="1 2" key="1">
    <citation type="submission" date="2020-09" db="EMBL/GenBank/DDBJ databases">
        <title>De no assembly of potato wild relative species, Solanum commersonii.</title>
        <authorList>
            <person name="Cho K."/>
        </authorList>
    </citation>
    <scope>NUCLEOTIDE SEQUENCE [LARGE SCALE GENOMIC DNA]</scope>
    <source>
        <strain evidence="1">LZ3.2</strain>
        <tissue evidence="1">Leaf</tissue>
    </source>
</reference>
<sequence length="103" mass="11774">MLSFGDKVVLINKVLNSICSVLSTIQSSFEMSRKLTEASNELLGLKFIHIRKKGIEFDVEKTIFVKLSELENFFGLILCGTNTTKEGTSYSRMEKWFSHNYVI</sequence>
<protein>
    <submittedName>
        <fullName evidence="1">Uncharacterized protein</fullName>
    </submittedName>
</protein>
<evidence type="ECO:0000313" key="1">
    <source>
        <dbReference type="EMBL" id="KAG5594714.1"/>
    </source>
</evidence>
<comment type="caution">
    <text evidence="1">The sequence shown here is derived from an EMBL/GenBank/DDBJ whole genome shotgun (WGS) entry which is preliminary data.</text>
</comment>
<dbReference type="Proteomes" id="UP000824120">
    <property type="component" value="Chromosome 7"/>
</dbReference>
<name>A0A9J5Y409_SOLCO</name>
<evidence type="ECO:0000313" key="2">
    <source>
        <dbReference type="Proteomes" id="UP000824120"/>
    </source>
</evidence>